<dbReference type="InterPro" id="IPR013783">
    <property type="entry name" value="Ig-like_fold"/>
</dbReference>
<dbReference type="AlphaFoldDB" id="A0A2M7XI17"/>
<dbReference type="InterPro" id="IPR059100">
    <property type="entry name" value="TSP3_bac"/>
</dbReference>
<dbReference type="Proteomes" id="UP000229749">
    <property type="component" value="Unassembled WGS sequence"/>
</dbReference>
<keyword evidence="4" id="KW-0106">Calcium</keyword>
<evidence type="ECO:0000256" key="3">
    <source>
        <dbReference type="ARBA" id="ARBA00022729"/>
    </source>
</evidence>
<dbReference type="Gene3D" id="2.60.40.10">
    <property type="entry name" value="Immunoglobulins"/>
    <property type="match status" value="1"/>
</dbReference>
<evidence type="ECO:0000256" key="5">
    <source>
        <dbReference type="SAM" id="MobiDB-lite"/>
    </source>
</evidence>
<keyword evidence="6" id="KW-0472">Membrane</keyword>
<feature type="compositionally biased region" description="Acidic residues" evidence="5">
    <location>
        <begin position="166"/>
        <end position="179"/>
    </location>
</feature>
<dbReference type="Pfam" id="PF18911">
    <property type="entry name" value="PKD_4"/>
    <property type="match status" value="1"/>
</dbReference>
<dbReference type="Gene3D" id="4.10.1080.10">
    <property type="entry name" value="TSP type-3 repeat"/>
    <property type="match status" value="1"/>
</dbReference>
<evidence type="ECO:0000256" key="7">
    <source>
        <dbReference type="SAM" id="SignalP"/>
    </source>
</evidence>
<dbReference type="GO" id="GO:0007155">
    <property type="term" value="P:cell adhesion"/>
    <property type="evidence" value="ECO:0007669"/>
    <property type="project" value="InterPro"/>
</dbReference>
<evidence type="ECO:0000256" key="4">
    <source>
        <dbReference type="ARBA" id="ARBA00022837"/>
    </source>
</evidence>
<dbReference type="SMART" id="SM00089">
    <property type="entry name" value="PKD"/>
    <property type="match status" value="1"/>
</dbReference>
<keyword evidence="6" id="KW-0812">Transmembrane</keyword>
<evidence type="ECO:0000259" key="8">
    <source>
        <dbReference type="PROSITE" id="PS50093"/>
    </source>
</evidence>
<keyword evidence="2" id="KW-0964">Secreted</keyword>
<dbReference type="PROSITE" id="PS50093">
    <property type="entry name" value="PKD"/>
    <property type="match status" value="1"/>
</dbReference>
<dbReference type="InterPro" id="IPR022409">
    <property type="entry name" value="PKD/Chitinase_dom"/>
</dbReference>
<feature type="transmembrane region" description="Helical" evidence="6">
    <location>
        <begin position="393"/>
        <end position="413"/>
    </location>
</feature>
<dbReference type="InterPro" id="IPR018247">
    <property type="entry name" value="EF_Hand_1_Ca_BS"/>
</dbReference>
<dbReference type="PROSITE" id="PS00018">
    <property type="entry name" value="EF_HAND_1"/>
    <property type="match status" value="1"/>
</dbReference>
<name>A0A2M7XI17_9BACT</name>
<dbReference type="InterPro" id="IPR035986">
    <property type="entry name" value="PKD_dom_sf"/>
</dbReference>
<dbReference type="EMBL" id="PFWS01000013">
    <property type="protein sequence ID" value="PJA47525.1"/>
    <property type="molecule type" value="Genomic_DNA"/>
</dbReference>
<dbReference type="CDD" id="cd00146">
    <property type="entry name" value="PKD"/>
    <property type="match status" value="1"/>
</dbReference>
<protein>
    <recommendedName>
        <fullName evidence="8">PKD domain-containing protein</fullName>
    </recommendedName>
</protein>
<dbReference type="InterPro" id="IPR028974">
    <property type="entry name" value="TSP_type-3_rpt"/>
</dbReference>
<organism evidence="9 10">
    <name type="scientific">Candidatus Uhrbacteria bacterium CG_4_9_14_3_um_filter_36_7</name>
    <dbReference type="NCBI Taxonomy" id="1975033"/>
    <lineage>
        <taxon>Bacteria</taxon>
        <taxon>Candidatus Uhriibacteriota</taxon>
    </lineage>
</organism>
<proteinExistence type="predicted"/>
<evidence type="ECO:0000313" key="9">
    <source>
        <dbReference type="EMBL" id="PJA47525.1"/>
    </source>
</evidence>
<dbReference type="Pfam" id="PF02412">
    <property type="entry name" value="TSP_3"/>
    <property type="match status" value="2"/>
</dbReference>
<feature type="domain" description="PKD" evidence="8">
    <location>
        <begin position="333"/>
        <end position="381"/>
    </location>
</feature>
<comment type="caution">
    <text evidence="9">The sequence shown here is derived from an EMBL/GenBank/DDBJ whole genome shotgun (WGS) entry which is preliminary data.</text>
</comment>
<dbReference type="InterPro" id="IPR003367">
    <property type="entry name" value="Thrombospondin_3-like_rpt"/>
</dbReference>
<dbReference type="SUPFAM" id="SSF49299">
    <property type="entry name" value="PKD domain"/>
    <property type="match status" value="1"/>
</dbReference>
<feature type="chain" id="PRO_5014630662" description="PKD domain-containing protein" evidence="7">
    <location>
        <begin position="23"/>
        <end position="422"/>
    </location>
</feature>
<feature type="region of interest" description="Disordered" evidence="5">
    <location>
        <begin position="148"/>
        <end position="179"/>
    </location>
</feature>
<dbReference type="GO" id="GO:0005509">
    <property type="term" value="F:calcium ion binding"/>
    <property type="evidence" value="ECO:0007669"/>
    <property type="project" value="InterPro"/>
</dbReference>
<keyword evidence="6" id="KW-1133">Transmembrane helix</keyword>
<dbReference type="InterPro" id="IPR000601">
    <property type="entry name" value="PKD_dom"/>
</dbReference>
<gene>
    <name evidence="9" type="ORF">CO172_00870</name>
</gene>
<reference evidence="10" key="1">
    <citation type="submission" date="2017-09" db="EMBL/GenBank/DDBJ databases">
        <title>Depth-based differentiation of microbial function through sediment-hosted aquifers and enrichment of novel symbionts in the deep terrestrial subsurface.</title>
        <authorList>
            <person name="Probst A.J."/>
            <person name="Ladd B."/>
            <person name="Jarett J.K."/>
            <person name="Geller-Mcgrath D.E."/>
            <person name="Sieber C.M.K."/>
            <person name="Emerson J.B."/>
            <person name="Anantharaman K."/>
            <person name="Thomas B.C."/>
            <person name="Malmstrom R."/>
            <person name="Stieglmeier M."/>
            <person name="Klingl A."/>
            <person name="Woyke T."/>
            <person name="Ryan C.M."/>
            <person name="Banfield J.F."/>
        </authorList>
    </citation>
    <scope>NUCLEOTIDE SEQUENCE [LARGE SCALE GENOMIC DNA]</scope>
</reference>
<dbReference type="Pfam" id="PF18884">
    <property type="entry name" value="TSP3_bac"/>
    <property type="match status" value="2"/>
</dbReference>
<dbReference type="PANTHER" id="PTHR10199">
    <property type="entry name" value="THROMBOSPONDIN"/>
    <property type="match status" value="1"/>
</dbReference>
<keyword evidence="3 7" id="KW-0732">Signal</keyword>
<evidence type="ECO:0000256" key="6">
    <source>
        <dbReference type="SAM" id="Phobius"/>
    </source>
</evidence>
<evidence type="ECO:0000256" key="2">
    <source>
        <dbReference type="ARBA" id="ARBA00022525"/>
    </source>
</evidence>
<dbReference type="SUPFAM" id="SSF103647">
    <property type="entry name" value="TSP type-3 repeat"/>
    <property type="match status" value="1"/>
</dbReference>
<evidence type="ECO:0000256" key="1">
    <source>
        <dbReference type="ARBA" id="ARBA00004613"/>
    </source>
</evidence>
<evidence type="ECO:0000313" key="10">
    <source>
        <dbReference type="Proteomes" id="UP000229749"/>
    </source>
</evidence>
<comment type="subcellular location">
    <subcellularLocation>
        <location evidence="1">Secreted</location>
    </subcellularLocation>
</comment>
<accession>A0A2M7XI17</accession>
<feature type="signal peptide" evidence="7">
    <location>
        <begin position="1"/>
        <end position="22"/>
    </location>
</feature>
<sequence>MYKFFFLFGFFLLFFVPFPSDAAQVDLEIRSSEISFSRDTFIAGEQIRIYAKVRNVGEEDVSGYVTFYQGSIPIGNSQVISVRASGSPEEVYVDFMVPSGTFNIRAEIRETSPPDQNSLNDTGITELITPILDDDRDGVANEIDNCSQIKNESQEDFDGDGKGDACDEDDDNDGLSDTDEIIYGSMSTKLDTDGDGLLDGEEVHTYKTNPIKLDTDGDGISDKEDLYPNGGDPVVDILDPISVISQQDSAAPQNFAAPIDESLNPSQKEISETYSDVQQISDISDPFIFEEIQQALSSFLNPQKERRLSALFTYKQISWKTFQFESLLPENISQVQVEWDFGDGGRSNDPSVTYVYSRPGDFLVRLRLQDTTGVISEDTNIVSISFFSLQNRLIQLVLVVLGLFWVLGIYFFLRLRRNTLLS</sequence>